<dbReference type="AlphaFoldDB" id="A0A2S8FB58"/>
<dbReference type="Proteomes" id="UP000238322">
    <property type="component" value="Unassembled WGS sequence"/>
</dbReference>
<gene>
    <name evidence="1" type="ORF">C5Y83_25180</name>
</gene>
<reference evidence="1 2" key="1">
    <citation type="submission" date="2018-02" db="EMBL/GenBank/DDBJ databases">
        <title>Comparative genomes isolates from brazilian mangrove.</title>
        <authorList>
            <person name="Araujo J.E."/>
            <person name="Taketani R.G."/>
            <person name="Silva M.C.P."/>
            <person name="Loureco M.V."/>
            <person name="Andreote F.D."/>
        </authorList>
    </citation>
    <scope>NUCLEOTIDE SEQUENCE [LARGE SCALE GENOMIC DNA]</scope>
    <source>
        <strain evidence="1 2">Hex-1 MGV</strain>
    </source>
</reference>
<dbReference type="EMBL" id="PUHY01000015">
    <property type="protein sequence ID" value="PQO29372.1"/>
    <property type="molecule type" value="Genomic_DNA"/>
</dbReference>
<evidence type="ECO:0000313" key="2">
    <source>
        <dbReference type="Proteomes" id="UP000238322"/>
    </source>
</evidence>
<name>A0A2S8FB58_9BACT</name>
<accession>A0A2S8FB58</accession>
<sequence>MNCYALVDADGGSSVALFFIFDRSYRNIVSIRWYAVRQKHLAKHANRIVRTNCQMIRIRFE</sequence>
<protein>
    <submittedName>
        <fullName evidence="1">Uncharacterized protein</fullName>
    </submittedName>
</protein>
<comment type="caution">
    <text evidence="1">The sequence shown here is derived from an EMBL/GenBank/DDBJ whole genome shotgun (WGS) entry which is preliminary data.</text>
</comment>
<evidence type="ECO:0000313" key="1">
    <source>
        <dbReference type="EMBL" id="PQO29372.1"/>
    </source>
</evidence>
<proteinExistence type="predicted"/>
<organism evidence="1 2">
    <name type="scientific">Blastopirellula marina</name>
    <dbReference type="NCBI Taxonomy" id="124"/>
    <lineage>
        <taxon>Bacteria</taxon>
        <taxon>Pseudomonadati</taxon>
        <taxon>Planctomycetota</taxon>
        <taxon>Planctomycetia</taxon>
        <taxon>Pirellulales</taxon>
        <taxon>Pirellulaceae</taxon>
        <taxon>Blastopirellula</taxon>
    </lineage>
</organism>